<evidence type="ECO:0000256" key="3">
    <source>
        <dbReference type="SAM" id="Phobius"/>
    </source>
</evidence>
<evidence type="ECO:0000259" key="4">
    <source>
        <dbReference type="SMART" id="SM00563"/>
    </source>
</evidence>
<feature type="transmembrane region" description="Helical" evidence="3">
    <location>
        <begin position="35"/>
        <end position="58"/>
    </location>
</feature>
<dbReference type="SUPFAM" id="SSF69593">
    <property type="entry name" value="Glycerol-3-phosphate (1)-acyltransferase"/>
    <property type="match status" value="1"/>
</dbReference>
<proteinExistence type="predicted"/>
<comment type="caution">
    <text evidence="5">The sequence shown here is derived from an EMBL/GenBank/DDBJ whole genome shotgun (WGS) entry which is preliminary data.</text>
</comment>
<feature type="transmembrane region" description="Helical" evidence="3">
    <location>
        <begin position="78"/>
        <end position="98"/>
    </location>
</feature>
<dbReference type="GO" id="GO:0006654">
    <property type="term" value="P:phosphatidic acid biosynthetic process"/>
    <property type="evidence" value="ECO:0007669"/>
    <property type="project" value="TreeGrafter"/>
</dbReference>
<dbReference type="PANTHER" id="PTHR10434">
    <property type="entry name" value="1-ACYL-SN-GLYCEROL-3-PHOSPHATE ACYLTRANSFERASE"/>
    <property type="match status" value="1"/>
</dbReference>
<keyword evidence="3" id="KW-1133">Transmembrane helix</keyword>
<protein>
    <recommendedName>
        <fullName evidence="4">Phospholipid/glycerol acyltransferase domain-containing protein</fullName>
    </recommendedName>
</protein>
<dbReference type="EMBL" id="VKID01000001">
    <property type="protein sequence ID" value="TRX99995.1"/>
    <property type="molecule type" value="Genomic_DNA"/>
</dbReference>
<dbReference type="PANTHER" id="PTHR10434:SF11">
    <property type="entry name" value="1-ACYL-SN-GLYCEROL-3-PHOSPHATE ACYLTRANSFERASE"/>
    <property type="match status" value="1"/>
</dbReference>
<dbReference type="Gene3D" id="1.10.10.10">
    <property type="entry name" value="Winged helix-like DNA-binding domain superfamily/Winged helix DNA-binding domain"/>
    <property type="match status" value="1"/>
</dbReference>
<dbReference type="SMART" id="SM00563">
    <property type="entry name" value="PlsC"/>
    <property type="match status" value="1"/>
</dbReference>
<keyword evidence="2" id="KW-0012">Acyltransferase</keyword>
<dbReference type="RefSeq" id="WP_064211837.1">
    <property type="nucleotide sequence ID" value="NZ_JACAOE010000001.1"/>
</dbReference>
<evidence type="ECO:0000313" key="5">
    <source>
        <dbReference type="EMBL" id="TRX99995.1"/>
    </source>
</evidence>
<organism evidence="5 6">
    <name type="scientific">Acholeplasma laidlawii</name>
    <dbReference type="NCBI Taxonomy" id="2148"/>
    <lineage>
        <taxon>Bacteria</taxon>
        <taxon>Bacillati</taxon>
        <taxon>Mycoplasmatota</taxon>
        <taxon>Mollicutes</taxon>
        <taxon>Acholeplasmatales</taxon>
        <taxon>Acholeplasmataceae</taxon>
        <taxon>Acholeplasma</taxon>
    </lineage>
</organism>
<feature type="domain" description="Phospholipid/glycerol acyltransferase" evidence="4">
    <location>
        <begin position="78"/>
        <end position="193"/>
    </location>
</feature>
<dbReference type="Proteomes" id="UP000315938">
    <property type="component" value="Unassembled WGS sequence"/>
</dbReference>
<dbReference type="AlphaFoldDB" id="A0A553III7"/>
<name>A0A553III7_ACHLA</name>
<dbReference type="CDD" id="cd07989">
    <property type="entry name" value="LPLAT_AGPAT-like"/>
    <property type="match status" value="1"/>
</dbReference>
<dbReference type="InterPro" id="IPR002481">
    <property type="entry name" value="FUR"/>
</dbReference>
<reference evidence="5 6" key="1">
    <citation type="submission" date="2019-07" db="EMBL/GenBank/DDBJ databases">
        <title>Genome sequence of Acholeplasma laidlawii strain with increased resistance to erythromycin.</title>
        <authorList>
            <person name="Medvedeva E.S."/>
            <person name="Baranova N.B."/>
            <person name="Siniagina M.N."/>
            <person name="Mouzykantov A."/>
            <person name="Chernova O.A."/>
            <person name="Chernov V.M."/>
        </authorList>
    </citation>
    <scope>NUCLEOTIDE SEQUENCE [LARGE SCALE GENOMIC DNA]</scope>
    <source>
        <strain evidence="5 6">PG8REry</strain>
    </source>
</reference>
<evidence type="ECO:0000256" key="2">
    <source>
        <dbReference type="ARBA" id="ARBA00023315"/>
    </source>
</evidence>
<dbReference type="Pfam" id="PF01475">
    <property type="entry name" value="FUR"/>
    <property type="match status" value="1"/>
</dbReference>
<accession>A0A553III7</accession>
<keyword evidence="1" id="KW-0808">Transferase</keyword>
<keyword evidence="3" id="KW-0812">Transmembrane</keyword>
<dbReference type="GO" id="GO:0003700">
    <property type="term" value="F:DNA-binding transcription factor activity"/>
    <property type="evidence" value="ECO:0007669"/>
    <property type="project" value="InterPro"/>
</dbReference>
<dbReference type="GO" id="GO:0003841">
    <property type="term" value="F:1-acylglycerol-3-phosphate O-acyltransferase activity"/>
    <property type="evidence" value="ECO:0007669"/>
    <property type="project" value="TreeGrafter"/>
</dbReference>
<dbReference type="InterPro" id="IPR002123">
    <property type="entry name" value="Plipid/glycerol_acylTrfase"/>
</dbReference>
<sequence>MADNNKKVDHDFQLLKNVKKVKLAKDYNFFNHNPFFKLLSFFTVLLIKVLVFYVFGVIFRGLRIKGKKNLKHLKKERFILLSNHVHVLDAIWIGSLIFPRKIYVTMLQSNLGLPFVGKILRVAGGITIPETKELMVHFLDELKTELSKKTPVLVMPEASIKPYHVGIRKFLSGAFRFAADADAKILPFVYVYKNPNFIQKLYKKKPRIHLHILEPVEVVLGETKQQTLTLTKNKVHQIMSDYFNKHSDLKEENYNEPQKLIESNKRFTKARRALLEVLKDRHLTFKEIYEELSKKGYTNISTLYNNLQFFLDNNLIIKINLDGVKYYDLGLDNPFHDHDSHLHMVIKDEDEYNPTIKEIDYPEIYDAIKSHPVFKHYDIEYIRILVSASPSKHKHK</sequence>
<dbReference type="Pfam" id="PF01553">
    <property type="entry name" value="Acyltransferase"/>
    <property type="match status" value="1"/>
</dbReference>
<dbReference type="SUPFAM" id="SSF46785">
    <property type="entry name" value="Winged helix' DNA-binding domain"/>
    <property type="match status" value="1"/>
</dbReference>
<dbReference type="InterPro" id="IPR036388">
    <property type="entry name" value="WH-like_DNA-bd_sf"/>
</dbReference>
<dbReference type="InterPro" id="IPR036390">
    <property type="entry name" value="WH_DNA-bd_sf"/>
</dbReference>
<keyword evidence="3" id="KW-0472">Membrane</keyword>
<gene>
    <name evidence="5" type="ORF">FNV44_02835</name>
</gene>
<evidence type="ECO:0000313" key="6">
    <source>
        <dbReference type="Proteomes" id="UP000315938"/>
    </source>
</evidence>
<evidence type="ECO:0000256" key="1">
    <source>
        <dbReference type="ARBA" id="ARBA00022679"/>
    </source>
</evidence>